<gene>
    <name evidence="2" type="ORF">FVEG_08112</name>
</gene>
<dbReference type="RefSeq" id="XP_018754475.1">
    <property type="nucleotide sequence ID" value="XM_018896935.1"/>
</dbReference>
<dbReference type="Proteomes" id="UP000009096">
    <property type="component" value="Chromosome 3"/>
</dbReference>
<dbReference type="HOGENOM" id="CLU_2996646_0_0_1"/>
<reference evidence="2 3" key="1">
    <citation type="journal article" date="2010" name="Nature">
        <title>Comparative genomics reveals mobile pathogenicity chromosomes in Fusarium.</title>
        <authorList>
            <person name="Ma L.J."/>
            <person name="van der Does H.C."/>
            <person name="Borkovich K.A."/>
            <person name="Coleman J.J."/>
            <person name="Daboussi M.J."/>
            <person name="Di Pietro A."/>
            <person name="Dufresne M."/>
            <person name="Freitag M."/>
            <person name="Grabherr M."/>
            <person name="Henrissat B."/>
            <person name="Houterman P.M."/>
            <person name="Kang S."/>
            <person name="Shim W.B."/>
            <person name="Woloshuk C."/>
            <person name="Xie X."/>
            <person name="Xu J.R."/>
            <person name="Antoniw J."/>
            <person name="Baker S.E."/>
            <person name="Bluhm B.H."/>
            <person name="Breakspear A."/>
            <person name="Brown D.W."/>
            <person name="Butchko R.A."/>
            <person name="Chapman S."/>
            <person name="Coulson R."/>
            <person name="Coutinho P.M."/>
            <person name="Danchin E.G."/>
            <person name="Diener A."/>
            <person name="Gale L.R."/>
            <person name="Gardiner D.M."/>
            <person name="Goff S."/>
            <person name="Hammond-Kosack K.E."/>
            <person name="Hilburn K."/>
            <person name="Hua-Van A."/>
            <person name="Jonkers W."/>
            <person name="Kazan K."/>
            <person name="Kodira C.D."/>
            <person name="Koehrsen M."/>
            <person name="Kumar L."/>
            <person name="Lee Y.H."/>
            <person name="Li L."/>
            <person name="Manners J.M."/>
            <person name="Miranda-Saavedra D."/>
            <person name="Mukherjee M."/>
            <person name="Park G."/>
            <person name="Park J."/>
            <person name="Park S.Y."/>
            <person name="Proctor R.H."/>
            <person name="Regev A."/>
            <person name="Ruiz-Roldan M.C."/>
            <person name="Sain D."/>
            <person name="Sakthikumar S."/>
            <person name="Sykes S."/>
            <person name="Schwartz D.C."/>
            <person name="Turgeon B.G."/>
            <person name="Wapinski I."/>
            <person name="Yoder O."/>
            <person name="Young S."/>
            <person name="Zeng Q."/>
            <person name="Zhou S."/>
            <person name="Galagan J."/>
            <person name="Cuomo C.A."/>
            <person name="Kistler H.C."/>
            <person name="Rep M."/>
        </authorList>
    </citation>
    <scope>NUCLEOTIDE SEQUENCE [LARGE SCALE GENOMIC DNA]</scope>
    <source>
        <strain evidence="3">M3125 / FGSC 7600</strain>
    </source>
</reference>
<name>W7MKH6_GIBM7</name>
<organism evidence="2 3">
    <name type="scientific">Gibberella moniliformis (strain M3125 / FGSC 7600)</name>
    <name type="common">Maize ear and stalk rot fungus</name>
    <name type="synonym">Fusarium verticillioides</name>
    <dbReference type="NCBI Taxonomy" id="334819"/>
    <lineage>
        <taxon>Eukaryota</taxon>
        <taxon>Fungi</taxon>
        <taxon>Dikarya</taxon>
        <taxon>Ascomycota</taxon>
        <taxon>Pezizomycotina</taxon>
        <taxon>Sordariomycetes</taxon>
        <taxon>Hypocreomycetidae</taxon>
        <taxon>Hypocreales</taxon>
        <taxon>Nectriaceae</taxon>
        <taxon>Fusarium</taxon>
        <taxon>Fusarium fujikuroi species complex</taxon>
    </lineage>
</organism>
<feature type="region of interest" description="Disordered" evidence="1">
    <location>
        <begin position="35"/>
        <end position="57"/>
    </location>
</feature>
<sequence>MPKNVVGQPNLKRRRRRLQMLQAVQVGQTYRLVLERGKKRKRRTRSVSSCETSTCTN</sequence>
<dbReference type="AlphaFoldDB" id="W7MKH6"/>
<evidence type="ECO:0000313" key="3">
    <source>
        <dbReference type="Proteomes" id="UP000009096"/>
    </source>
</evidence>
<proteinExistence type="predicted"/>
<keyword evidence="3" id="KW-1185">Reference proteome</keyword>
<evidence type="ECO:0000256" key="1">
    <source>
        <dbReference type="SAM" id="MobiDB-lite"/>
    </source>
</evidence>
<accession>W7MKH6</accession>
<dbReference type="GeneID" id="30065870"/>
<protein>
    <submittedName>
        <fullName evidence="2">Uncharacterized protein</fullName>
    </submittedName>
</protein>
<dbReference type="EMBL" id="DS022251">
    <property type="protein sequence ID" value="EWG48284.1"/>
    <property type="molecule type" value="Genomic_DNA"/>
</dbReference>
<evidence type="ECO:0000313" key="2">
    <source>
        <dbReference type="EMBL" id="EWG48284.1"/>
    </source>
</evidence>
<feature type="compositionally biased region" description="Polar residues" evidence="1">
    <location>
        <begin position="46"/>
        <end position="57"/>
    </location>
</feature>
<dbReference type="KEGG" id="fvr:FVEG_08112"/>
<dbReference type="VEuPathDB" id="FungiDB:FVEG_08112"/>